<keyword evidence="1 7" id="KW-0678">Repressor</keyword>
<evidence type="ECO:0000256" key="8">
    <source>
        <dbReference type="SAM" id="Coils"/>
    </source>
</evidence>
<evidence type="ECO:0000313" key="11">
    <source>
        <dbReference type="Proteomes" id="UP000178450"/>
    </source>
</evidence>
<evidence type="ECO:0000256" key="3">
    <source>
        <dbReference type="ARBA" id="ARBA00022840"/>
    </source>
</evidence>
<dbReference type="PANTHER" id="PTHR30455:SF2">
    <property type="entry name" value="TRANSCRIPTIONAL REPRESSOR NRDR"/>
    <property type="match status" value="1"/>
</dbReference>
<keyword evidence="7" id="KW-0479">Metal-binding</keyword>
<dbReference type="Pfam" id="PF22811">
    <property type="entry name" value="Zn_ribbon_NrdR"/>
    <property type="match status" value="1"/>
</dbReference>
<proteinExistence type="inferred from homology"/>
<keyword evidence="7" id="KW-0863">Zinc-finger</keyword>
<dbReference type="InterPro" id="IPR003796">
    <property type="entry name" value="RNR_NrdR-like"/>
</dbReference>
<comment type="cofactor">
    <cofactor evidence="7">
        <name>Zn(2+)</name>
        <dbReference type="ChEBI" id="CHEBI:29105"/>
    </cofactor>
    <text evidence="7">Binds 1 zinc ion.</text>
</comment>
<keyword evidence="5 7" id="KW-0238">DNA-binding</keyword>
<feature type="domain" description="ATP-cone" evidence="9">
    <location>
        <begin position="49"/>
        <end position="139"/>
    </location>
</feature>
<sequence>MKCPFCGSTKHEVVETRVAEEGRSLRRRRECPSCQKRFTTYERVDRLPIVVIKRKGTREVYDRNKAKGGLIKSSENTTITNEQIEQILDDLENDLRKLESTEVESKKIGDLLARKLKKLSKIAYIRFASVFRRFVDVEDFEKEIKKLL</sequence>
<dbReference type="HAMAP" id="MF_00440">
    <property type="entry name" value="NrdR"/>
    <property type="match status" value="1"/>
</dbReference>
<dbReference type="Pfam" id="PF03477">
    <property type="entry name" value="ATP-cone"/>
    <property type="match status" value="1"/>
</dbReference>
<evidence type="ECO:0000256" key="2">
    <source>
        <dbReference type="ARBA" id="ARBA00022741"/>
    </source>
</evidence>
<keyword evidence="2 7" id="KW-0547">Nucleotide-binding</keyword>
<keyword evidence="4 7" id="KW-0805">Transcription regulation</keyword>
<dbReference type="InterPro" id="IPR055173">
    <property type="entry name" value="NrdR-like_N"/>
</dbReference>
<organism evidence="10 11">
    <name type="scientific">Candidatus Roizmanbacteria bacterium RIFOXYA1_FULL_41_12</name>
    <dbReference type="NCBI Taxonomy" id="1802082"/>
    <lineage>
        <taxon>Bacteria</taxon>
        <taxon>Candidatus Roizmaniibacteriota</taxon>
    </lineage>
</organism>
<evidence type="ECO:0000256" key="5">
    <source>
        <dbReference type="ARBA" id="ARBA00023125"/>
    </source>
</evidence>
<evidence type="ECO:0000256" key="6">
    <source>
        <dbReference type="ARBA" id="ARBA00023163"/>
    </source>
</evidence>
<reference evidence="10 11" key="1">
    <citation type="journal article" date="2016" name="Nat. Commun.">
        <title>Thousands of microbial genomes shed light on interconnected biogeochemical processes in an aquifer system.</title>
        <authorList>
            <person name="Anantharaman K."/>
            <person name="Brown C.T."/>
            <person name="Hug L.A."/>
            <person name="Sharon I."/>
            <person name="Castelle C.J."/>
            <person name="Probst A.J."/>
            <person name="Thomas B.C."/>
            <person name="Singh A."/>
            <person name="Wilkins M.J."/>
            <person name="Karaoz U."/>
            <person name="Brodie E.L."/>
            <person name="Williams K.H."/>
            <person name="Hubbard S.S."/>
            <person name="Banfield J.F."/>
        </authorList>
    </citation>
    <scope>NUCLEOTIDE SEQUENCE [LARGE SCALE GENOMIC DNA]</scope>
</reference>
<dbReference type="GO" id="GO:0003677">
    <property type="term" value="F:DNA binding"/>
    <property type="evidence" value="ECO:0007669"/>
    <property type="project" value="UniProtKB-KW"/>
</dbReference>
<dbReference type="EMBL" id="MGBG01000022">
    <property type="protein sequence ID" value="OGK64375.1"/>
    <property type="molecule type" value="Genomic_DNA"/>
</dbReference>
<accession>A0A1F7K962</accession>
<comment type="similarity">
    <text evidence="7">Belongs to the NrdR family.</text>
</comment>
<keyword evidence="6 7" id="KW-0804">Transcription</keyword>
<evidence type="ECO:0000256" key="7">
    <source>
        <dbReference type="HAMAP-Rule" id="MF_00440"/>
    </source>
</evidence>
<dbReference type="PROSITE" id="PS51161">
    <property type="entry name" value="ATP_CONE"/>
    <property type="match status" value="1"/>
</dbReference>
<keyword evidence="7" id="KW-0862">Zinc</keyword>
<dbReference type="AlphaFoldDB" id="A0A1F7K962"/>
<gene>
    <name evidence="7" type="primary">nrdR</name>
    <name evidence="10" type="ORF">A2209_02585</name>
</gene>
<keyword evidence="3 7" id="KW-0067">ATP-binding</keyword>
<name>A0A1F7K962_9BACT</name>
<evidence type="ECO:0000313" key="10">
    <source>
        <dbReference type="EMBL" id="OGK64375.1"/>
    </source>
</evidence>
<dbReference type="GO" id="GO:0008270">
    <property type="term" value="F:zinc ion binding"/>
    <property type="evidence" value="ECO:0007669"/>
    <property type="project" value="UniProtKB-UniRule"/>
</dbReference>
<dbReference type="GO" id="GO:0005524">
    <property type="term" value="F:ATP binding"/>
    <property type="evidence" value="ECO:0007669"/>
    <property type="project" value="UniProtKB-UniRule"/>
</dbReference>
<evidence type="ECO:0000259" key="9">
    <source>
        <dbReference type="PROSITE" id="PS51161"/>
    </source>
</evidence>
<dbReference type="Proteomes" id="UP000178450">
    <property type="component" value="Unassembled WGS sequence"/>
</dbReference>
<dbReference type="NCBIfam" id="TIGR00244">
    <property type="entry name" value="transcriptional regulator NrdR"/>
    <property type="match status" value="1"/>
</dbReference>
<dbReference type="InterPro" id="IPR005144">
    <property type="entry name" value="ATP-cone_dom"/>
</dbReference>
<feature type="zinc finger region" evidence="7">
    <location>
        <begin position="3"/>
        <end position="34"/>
    </location>
</feature>
<comment type="function">
    <text evidence="7">Negatively regulates transcription of bacterial ribonucleotide reductase nrd genes and operons by binding to NrdR-boxes.</text>
</comment>
<comment type="caution">
    <text evidence="10">The sequence shown here is derived from an EMBL/GenBank/DDBJ whole genome shotgun (WGS) entry which is preliminary data.</text>
</comment>
<protein>
    <recommendedName>
        <fullName evidence="7">Transcriptional repressor NrdR</fullName>
    </recommendedName>
</protein>
<evidence type="ECO:0000256" key="1">
    <source>
        <dbReference type="ARBA" id="ARBA00022491"/>
    </source>
</evidence>
<dbReference type="PANTHER" id="PTHR30455">
    <property type="entry name" value="TRANSCRIPTIONAL REPRESSOR NRDR"/>
    <property type="match status" value="1"/>
</dbReference>
<evidence type="ECO:0000256" key="4">
    <source>
        <dbReference type="ARBA" id="ARBA00023015"/>
    </source>
</evidence>
<feature type="coiled-coil region" evidence="8">
    <location>
        <begin position="74"/>
        <end position="108"/>
    </location>
</feature>
<dbReference type="GO" id="GO:0045892">
    <property type="term" value="P:negative regulation of DNA-templated transcription"/>
    <property type="evidence" value="ECO:0007669"/>
    <property type="project" value="UniProtKB-UniRule"/>
</dbReference>
<keyword evidence="8" id="KW-0175">Coiled coil</keyword>